<dbReference type="Gene3D" id="3.40.1810.10">
    <property type="entry name" value="Transcription factor, MADS-box"/>
    <property type="match status" value="1"/>
</dbReference>
<evidence type="ECO:0000256" key="3">
    <source>
        <dbReference type="ARBA" id="ARBA00023125"/>
    </source>
</evidence>
<dbReference type="InterPro" id="IPR036879">
    <property type="entry name" value="TF_MADSbox_sf"/>
</dbReference>
<evidence type="ECO:0000313" key="8">
    <source>
        <dbReference type="Proteomes" id="UP000596660"/>
    </source>
</evidence>
<keyword evidence="2" id="KW-0805">Transcription regulation</keyword>
<evidence type="ECO:0000256" key="1">
    <source>
        <dbReference type="ARBA" id="ARBA00004123"/>
    </source>
</evidence>
<evidence type="ECO:0000313" key="7">
    <source>
        <dbReference type="EnsemblPlants" id="AUR62013160-RA:cds"/>
    </source>
</evidence>
<feature type="domain" description="MADS-box" evidence="6">
    <location>
        <begin position="11"/>
        <end position="71"/>
    </location>
</feature>
<evidence type="ECO:0000256" key="4">
    <source>
        <dbReference type="ARBA" id="ARBA00023163"/>
    </source>
</evidence>
<comment type="subcellular location">
    <subcellularLocation>
        <location evidence="1">Nucleus</location>
    </subcellularLocation>
</comment>
<dbReference type="EnsemblPlants" id="AUR62013160-RA">
    <property type="protein sequence ID" value="AUR62013160-RA:cds"/>
    <property type="gene ID" value="AUR62013160"/>
</dbReference>
<dbReference type="PROSITE" id="PS50066">
    <property type="entry name" value="MADS_BOX_2"/>
    <property type="match status" value="1"/>
</dbReference>
<evidence type="ECO:0000256" key="2">
    <source>
        <dbReference type="ARBA" id="ARBA00023015"/>
    </source>
</evidence>
<proteinExistence type="predicted"/>
<dbReference type="GO" id="GO:0000981">
    <property type="term" value="F:DNA-binding transcription factor activity, RNA polymerase II-specific"/>
    <property type="evidence" value="ECO:0007669"/>
    <property type="project" value="TreeGrafter"/>
</dbReference>
<dbReference type="GO" id="GO:0000978">
    <property type="term" value="F:RNA polymerase II cis-regulatory region sequence-specific DNA binding"/>
    <property type="evidence" value="ECO:0007669"/>
    <property type="project" value="TreeGrafter"/>
</dbReference>
<dbReference type="InterPro" id="IPR002100">
    <property type="entry name" value="TF_MADSbox"/>
</dbReference>
<protein>
    <recommendedName>
        <fullName evidence="6">MADS-box domain-containing protein</fullName>
    </recommendedName>
</protein>
<dbReference type="SMART" id="SM00432">
    <property type="entry name" value="MADS"/>
    <property type="match status" value="1"/>
</dbReference>
<keyword evidence="5" id="KW-0539">Nucleus</keyword>
<dbReference type="PANTHER" id="PTHR11945:SF776">
    <property type="entry name" value="AGAMOUS-LIKE 50-RELATED"/>
    <property type="match status" value="1"/>
</dbReference>
<dbReference type="Proteomes" id="UP000596660">
    <property type="component" value="Unplaced"/>
</dbReference>
<evidence type="ECO:0000259" key="6">
    <source>
        <dbReference type="PROSITE" id="PS50066"/>
    </source>
</evidence>
<dbReference type="GO" id="GO:0005634">
    <property type="term" value="C:nucleus"/>
    <property type="evidence" value="ECO:0007669"/>
    <property type="project" value="UniProtKB-SubCell"/>
</dbReference>
<name>A0A803LGR3_CHEQI</name>
<dbReference type="FunFam" id="3.40.1810.10:FF:000006">
    <property type="entry name" value="Agamous-like MADS-box protein AGL62"/>
    <property type="match status" value="1"/>
</dbReference>
<dbReference type="InterPro" id="IPR033896">
    <property type="entry name" value="MEF2-like_N"/>
</dbReference>
<evidence type="ECO:0000256" key="5">
    <source>
        <dbReference type="ARBA" id="ARBA00023242"/>
    </source>
</evidence>
<dbReference type="Gramene" id="AUR62013160-RA">
    <property type="protein sequence ID" value="AUR62013160-RA:cds"/>
    <property type="gene ID" value="AUR62013160"/>
</dbReference>
<keyword evidence="3" id="KW-0238">DNA-binding</keyword>
<dbReference type="PRINTS" id="PR00404">
    <property type="entry name" value="MADSDOMAIN"/>
</dbReference>
<sequence length="335" mass="36429">MAENMIERKTRGRQKVPMVRMEKATNRLVTFSKRRSGLFKKASELCTLCDAQVAVIVFSPGKKVFSFGHPSVDAVINRYLMVNTNLNNANNNAGSLGSCIDTSLLNLQITNNNNHADSERKRGEGILKEREGREEDFLWISPIDANCFEDLKKIEKSIAKVMNDAYAKHHHCLLRAKQARAIMGLACTSPPEMVEGQNPIATPYGGENNPMEGGQFDGHPPLPPYPLEGNQFGGHPPLPSINPMEGGQFGGHPPLPSMNPMIGGQFGGHPPLPPMNPMNGGQFGGHPPLPPNMADMDPMPSNIQTFTPSQFGVGSGANVPVNYPSGFGFGYDKFH</sequence>
<dbReference type="GO" id="GO:0045944">
    <property type="term" value="P:positive regulation of transcription by RNA polymerase II"/>
    <property type="evidence" value="ECO:0007669"/>
    <property type="project" value="InterPro"/>
</dbReference>
<dbReference type="SUPFAM" id="SSF55455">
    <property type="entry name" value="SRF-like"/>
    <property type="match status" value="1"/>
</dbReference>
<reference evidence="7" key="2">
    <citation type="submission" date="2021-03" db="UniProtKB">
        <authorList>
            <consortium name="EnsemblPlants"/>
        </authorList>
    </citation>
    <scope>IDENTIFICATION</scope>
</reference>
<accession>A0A803LGR3</accession>
<dbReference type="GO" id="GO:0046983">
    <property type="term" value="F:protein dimerization activity"/>
    <property type="evidence" value="ECO:0007669"/>
    <property type="project" value="InterPro"/>
</dbReference>
<dbReference type="AlphaFoldDB" id="A0A803LGR3"/>
<keyword evidence="4" id="KW-0804">Transcription</keyword>
<dbReference type="OMA" id="CTSPPEM"/>
<organism evidence="7 8">
    <name type="scientific">Chenopodium quinoa</name>
    <name type="common">Quinoa</name>
    <dbReference type="NCBI Taxonomy" id="63459"/>
    <lineage>
        <taxon>Eukaryota</taxon>
        <taxon>Viridiplantae</taxon>
        <taxon>Streptophyta</taxon>
        <taxon>Embryophyta</taxon>
        <taxon>Tracheophyta</taxon>
        <taxon>Spermatophyta</taxon>
        <taxon>Magnoliopsida</taxon>
        <taxon>eudicotyledons</taxon>
        <taxon>Gunneridae</taxon>
        <taxon>Pentapetalae</taxon>
        <taxon>Caryophyllales</taxon>
        <taxon>Chenopodiaceae</taxon>
        <taxon>Chenopodioideae</taxon>
        <taxon>Atripliceae</taxon>
        <taxon>Chenopodium</taxon>
    </lineage>
</organism>
<dbReference type="Pfam" id="PF00319">
    <property type="entry name" value="SRF-TF"/>
    <property type="match status" value="1"/>
</dbReference>
<keyword evidence="8" id="KW-1185">Reference proteome</keyword>
<dbReference type="CDD" id="cd00265">
    <property type="entry name" value="MADS_MEF2_like"/>
    <property type="match status" value="1"/>
</dbReference>
<dbReference type="PANTHER" id="PTHR11945">
    <property type="entry name" value="MADS BOX PROTEIN"/>
    <property type="match status" value="1"/>
</dbReference>
<reference evidence="7" key="1">
    <citation type="journal article" date="2017" name="Nature">
        <title>The genome of Chenopodium quinoa.</title>
        <authorList>
            <person name="Jarvis D.E."/>
            <person name="Ho Y.S."/>
            <person name="Lightfoot D.J."/>
            <person name="Schmoeckel S.M."/>
            <person name="Li B."/>
            <person name="Borm T.J.A."/>
            <person name="Ohyanagi H."/>
            <person name="Mineta K."/>
            <person name="Michell C.T."/>
            <person name="Saber N."/>
            <person name="Kharbatia N.M."/>
            <person name="Rupper R.R."/>
            <person name="Sharp A.R."/>
            <person name="Dally N."/>
            <person name="Boughton B.A."/>
            <person name="Woo Y.H."/>
            <person name="Gao G."/>
            <person name="Schijlen E.G.W.M."/>
            <person name="Guo X."/>
            <person name="Momin A.A."/>
            <person name="Negrao S."/>
            <person name="Al-Babili S."/>
            <person name="Gehring C."/>
            <person name="Roessner U."/>
            <person name="Jung C."/>
            <person name="Murphy K."/>
            <person name="Arold S.T."/>
            <person name="Gojobori T."/>
            <person name="van der Linden C.G."/>
            <person name="van Loo E.N."/>
            <person name="Jellen E.N."/>
            <person name="Maughan P.J."/>
            <person name="Tester M."/>
        </authorList>
    </citation>
    <scope>NUCLEOTIDE SEQUENCE [LARGE SCALE GENOMIC DNA]</scope>
    <source>
        <strain evidence="7">cv. PI 614886</strain>
    </source>
</reference>